<reference evidence="16" key="1">
    <citation type="submission" date="2025-08" db="UniProtKB">
        <authorList>
            <consortium name="Ensembl"/>
        </authorList>
    </citation>
    <scope>IDENTIFICATION</scope>
</reference>
<dbReference type="Pfam" id="PF17403">
    <property type="entry name" value="Nrap_D2"/>
    <property type="match status" value="1"/>
</dbReference>
<dbReference type="AlphaFoldDB" id="A0A8C7E521"/>
<dbReference type="GO" id="GO:0003723">
    <property type="term" value="F:RNA binding"/>
    <property type="evidence" value="ECO:0007669"/>
    <property type="project" value="UniProtKB-KW"/>
</dbReference>
<feature type="compositionally biased region" description="Basic and acidic residues" evidence="10">
    <location>
        <begin position="7"/>
        <end position="27"/>
    </location>
</feature>
<dbReference type="Pfam" id="PF17405">
    <property type="entry name" value="Nrap_D4"/>
    <property type="match status" value="1"/>
</dbReference>
<dbReference type="Proteomes" id="UP000694559">
    <property type="component" value="Unplaced"/>
</dbReference>
<evidence type="ECO:0000313" key="17">
    <source>
        <dbReference type="Proteomes" id="UP000694559"/>
    </source>
</evidence>
<dbReference type="GO" id="GO:0032545">
    <property type="term" value="C:CURI complex"/>
    <property type="evidence" value="ECO:0007669"/>
    <property type="project" value="TreeGrafter"/>
</dbReference>
<evidence type="ECO:0000259" key="15">
    <source>
        <dbReference type="Pfam" id="PF17406"/>
    </source>
</evidence>
<feature type="domain" description="Nrap protein" evidence="13">
    <location>
        <begin position="458"/>
        <end position="617"/>
    </location>
</feature>
<organism evidence="16 17">
    <name type="scientific">Naja naja</name>
    <name type="common">Indian cobra</name>
    <dbReference type="NCBI Taxonomy" id="35670"/>
    <lineage>
        <taxon>Eukaryota</taxon>
        <taxon>Metazoa</taxon>
        <taxon>Chordata</taxon>
        <taxon>Craniata</taxon>
        <taxon>Vertebrata</taxon>
        <taxon>Euteleostomi</taxon>
        <taxon>Lepidosauria</taxon>
        <taxon>Squamata</taxon>
        <taxon>Bifurcata</taxon>
        <taxon>Unidentata</taxon>
        <taxon>Episquamata</taxon>
        <taxon>Toxicofera</taxon>
        <taxon>Serpentes</taxon>
        <taxon>Colubroidea</taxon>
        <taxon>Elapidae</taxon>
        <taxon>Elapinae</taxon>
        <taxon>Naja</taxon>
    </lineage>
</organism>
<dbReference type="InterPro" id="IPR035369">
    <property type="entry name" value="Nrap_D4"/>
</dbReference>
<proteinExistence type="inferred from homology"/>
<evidence type="ECO:0000256" key="9">
    <source>
        <dbReference type="RuleBase" id="RU364032"/>
    </source>
</evidence>
<keyword evidence="17" id="KW-1185">Reference proteome</keyword>
<dbReference type="GO" id="GO:0005654">
    <property type="term" value="C:nucleoplasm"/>
    <property type="evidence" value="ECO:0007669"/>
    <property type="project" value="Ensembl"/>
</dbReference>
<evidence type="ECO:0000259" key="11">
    <source>
        <dbReference type="Pfam" id="PF03813"/>
    </source>
</evidence>
<dbReference type="GO" id="GO:0032040">
    <property type="term" value="C:small-subunit processome"/>
    <property type="evidence" value="ECO:0007669"/>
    <property type="project" value="Ensembl"/>
</dbReference>
<dbReference type="Gene3D" id="1.10.1410.10">
    <property type="match status" value="2"/>
</dbReference>
<comment type="similarity">
    <text evidence="3 9">Belongs to the NRAP family.</text>
</comment>
<dbReference type="FunFam" id="1.10.1410.10:FF:000006">
    <property type="entry name" value="Nucleolar protein 6"/>
    <property type="match status" value="1"/>
</dbReference>
<dbReference type="InterPro" id="IPR005554">
    <property type="entry name" value="NOL6/Upt22"/>
</dbReference>
<comment type="function">
    <text evidence="8">Part of the small subunit (SSU) processome, first precursor of the small eukaryotic ribosomal subunit. During the assembly of the SSU processome in the nucleolus, many ribosome biogenesis factors, an RNA chaperone and ribosomal proteins associate with the nascent pre-rRNA and work in concert to generate RNA folding, modifications, rearrangements and cleavage as well as targeted degradation of pre-ribosomal RNA by the RNA exosome.</text>
</comment>
<dbReference type="InterPro" id="IPR035368">
    <property type="entry name" value="Nrap_D3"/>
</dbReference>
<dbReference type="GO" id="GO:0006409">
    <property type="term" value="P:tRNA export from nucleus"/>
    <property type="evidence" value="ECO:0007669"/>
    <property type="project" value="TreeGrafter"/>
</dbReference>
<keyword evidence="7 9" id="KW-0539">Nucleus</keyword>
<evidence type="ECO:0000259" key="13">
    <source>
        <dbReference type="Pfam" id="PF17404"/>
    </source>
</evidence>
<sequence>MLPESDEGTKGLEKEEKQNGTPKEEKAKGKKRAASPEGLLQPVKLGKSELYKVPTNEELSHLKETENLFHSNLLRLQIEELLKEVTLKEKRKQRIEAFLHEISALLNNIPEVPARDITDQSWLPTGVKVPILQLPFKVKGKFRFLPPAQVKVVGSYLLGTCNKPEVNVDVAVIMPKDVFQEKDNLNQRYHRKRALYLVHLAQHLAETNRFGSVAFAYQNGNHLKPIVLLQPQGKDAKTVRVRLHACPAPGVFRPLRLHPSKNNIRTAWFTEKDSPETGVAEPPTPHYNNSILWDLVMETNLLYLSEVASAFRGFQGGVALLKVWLRQRELHQGLGCFNGFMASMLVGYLLATHKISKMMSAYQVLRNALHFLATTDLTTAGISLSKDREPSLPSLTDFHQAFQVVFVDSSGLVNLCADMTANTYKQVQFEARQSMEILDDKRVDGFQLLFMTQKPLVRTFDHVFHLPHVSKLQAACKKMQLLNALMDRGGNYVAAILPFFLSLLERGLARRLVLLAHQLPQTQPWSIRVDPPKHKDISSLSFGLLLNLDFANSVLERGPEADQDEAMEFRQFWGERSELRRFQDGVICEAVLWDAANLCQKRLIPEQIIRHILKLHLDIPETSISYVGALLEPLIKLGREPAGTGEEEMVSLIRSYDDLSRKLWHLEGSLRYTETFPPVPVKPDYTFHGKIKDRASFLPVAEKPCPAYVAPIKVICQMEGSGQWPRNKEAIQCIKAAFQMQLAEVLNQQHHLLCRPAATYTDIHKDGYVFRLQVAYHREPQILKELVTPEGMLKYQDTPESQQLQLETLHLPFLTSSLQQQYPAFSGSCRLAKRWINAQLLSDSLTEEAVDLLAAFLFLSPAPFTAPSSPQVGFLRFLHLLATFDWKNSPLLVNLNGDLKGENSGTVFQPICPCFYYPVPSTRW</sequence>
<dbReference type="Pfam" id="PF03813">
    <property type="entry name" value="Nrap"/>
    <property type="match status" value="1"/>
</dbReference>
<dbReference type="InterPro" id="IPR035082">
    <property type="entry name" value="Nrap_D1"/>
</dbReference>
<dbReference type="PANTHER" id="PTHR17972">
    <property type="entry name" value="NUCLEOLAR RNA-ASSOCIATED PROTEIN"/>
    <property type="match status" value="1"/>
</dbReference>
<evidence type="ECO:0000259" key="14">
    <source>
        <dbReference type="Pfam" id="PF17405"/>
    </source>
</evidence>
<dbReference type="FunFam" id="1.10.1410.10:FF:000005">
    <property type="entry name" value="Nucleolar protein 6"/>
    <property type="match status" value="1"/>
</dbReference>
<gene>
    <name evidence="16" type="primary">NOL6</name>
</gene>
<evidence type="ECO:0000256" key="4">
    <source>
        <dbReference type="ARBA" id="ARBA00016437"/>
    </source>
</evidence>
<accession>A0A8C7E521</accession>
<dbReference type="InterPro" id="IPR035370">
    <property type="entry name" value="Nrap_D5"/>
</dbReference>
<evidence type="ECO:0000256" key="8">
    <source>
        <dbReference type="ARBA" id="ARBA00035000"/>
    </source>
</evidence>
<evidence type="ECO:0000256" key="3">
    <source>
        <dbReference type="ARBA" id="ARBA00006674"/>
    </source>
</evidence>
<dbReference type="GO" id="GO:0006364">
    <property type="term" value="P:rRNA processing"/>
    <property type="evidence" value="ECO:0007669"/>
    <property type="project" value="TreeGrafter"/>
</dbReference>
<dbReference type="Pfam" id="PF17404">
    <property type="entry name" value="Nrap_D3"/>
    <property type="match status" value="1"/>
</dbReference>
<feature type="domain" description="Nrap protein" evidence="14">
    <location>
        <begin position="637"/>
        <end position="820"/>
    </location>
</feature>
<evidence type="ECO:0000256" key="10">
    <source>
        <dbReference type="SAM" id="MobiDB-lite"/>
    </source>
</evidence>
<dbReference type="OMA" id="NPHGGKE"/>
<feature type="domain" description="Nrap protein" evidence="11">
    <location>
        <begin position="168"/>
        <end position="308"/>
    </location>
</feature>
<dbReference type="OrthoDB" id="10251401at2759"/>
<feature type="domain" description="Nrap protein" evidence="15">
    <location>
        <begin position="822"/>
        <end position="903"/>
    </location>
</feature>
<protein>
    <recommendedName>
        <fullName evidence="4 9">Nucleolar protein 6</fullName>
    </recommendedName>
</protein>
<dbReference type="GO" id="GO:0000794">
    <property type="term" value="C:condensed nuclear chromosome"/>
    <property type="evidence" value="ECO:0007669"/>
    <property type="project" value="Ensembl"/>
</dbReference>
<evidence type="ECO:0000256" key="7">
    <source>
        <dbReference type="ARBA" id="ARBA00023242"/>
    </source>
</evidence>
<keyword evidence="5" id="KW-0158">Chromosome</keyword>
<dbReference type="InterPro" id="IPR035367">
    <property type="entry name" value="Nrap_D2"/>
</dbReference>
<evidence type="ECO:0000256" key="5">
    <source>
        <dbReference type="ARBA" id="ARBA00022454"/>
    </source>
</evidence>
<evidence type="ECO:0000256" key="1">
    <source>
        <dbReference type="ARBA" id="ARBA00004286"/>
    </source>
</evidence>
<evidence type="ECO:0000256" key="6">
    <source>
        <dbReference type="ARBA" id="ARBA00022884"/>
    </source>
</evidence>
<dbReference type="Ensembl" id="ENSNNAT00000025541.1">
    <property type="protein sequence ID" value="ENSNNAP00000024364.1"/>
    <property type="gene ID" value="ENSNNAG00000015980.1"/>
</dbReference>
<name>A0A8C7E521_NAJNA</name>
<feature type="region of interest" description="Disordered" evidence="10">
    <location>
        <begin position="1"/>
        <end position="41"/>
    </location>
</feature>
<evidence type="ECO:0000256" key="2">
    <source>
        <dbReference type="ARBA" id="ARBA00004604"/>
    </source>
</evidence>
<dbReference type="PANTHER" id="PTHR17972:SF0">
    <property type="entry name" value="NUCLEOLAR PROTEIN 6"/>
    <property type="match status" value="1"/>
</dbReference>
<reference evidence="16" key="2">
    <citation type="submission" date="2025-09" db="UniProtKB">
        <authorList>
            <consortium name="Ensembl"/>
        </authorList>
    </citation>
    <scope>IDENTIFICATION</scope>
</reference>
<comment type="subcellular location">
    <subcellularLocation>
        <location evidence="1">Chromosome</location>
    </subcellularLocation>
    <subcellularLocation>
        <location evidence="2 9">Nucleus</location>
        <location evidence="2 9">Nucleolus</location>
    </subcellularLocation>
</comment>
<keyword evidence="6 9" id="KW-0694">RNA-binding</keyword>
<dbReference type="GO" id="GO:0005739">
    <property type="term" value="C:mitochondrion"/>
    <property type="evidence" value="ECO:0007669"/>
    <property type="project" value="Ensembl"/>
</dbReference>
<feature type="domain" description="Nrap protein" evidence="12">
    <location>
        <begin position="314"/>
        <end position="453"/>
    </location>
</feature>
<evidence type="ECO:0000313" key="16">
    <source>
        <dbReference type="Ensembl" id="ENSNNAP00000024364.1"/>
    </source>
</evidence>
<dbReference type="GO" id="GO:0034456">
    <property type="term" value="C:UTP-C complex"/>
    <property type="evidence" value="ECO:0007669"/>
    <property type="project" value="TreeGrafter"/>
</dbReference>
<dbReference type="GeneTree" id="ENSGT00390000018619"/>
<evidence type="ECO:0000259" key="12">
    <source>
        <dbReference type="Pfam" id="PF17403"/>
    </source>
</evidence>
<dbReference type="GO" id="GO:0042274">
    <property type="term" value="P:ribosomal small subunit biogenesis"/>
    <property type="evidence" value="ECO:0007669"/>
    <property type="project" value="Ensembl"/>
</dbReference>
<dbReference type="Pfam" id="PF17406">
    <property type="entry name" value="Nrap_D5"/>
    <property type="match status" value="1"/>
</dbReference>